<dbReference type="InterPro" id="IPR042099">
    <property type="entry name" value="ANL_N_sf"/>
</dbReference>
<keyword evidence="2" id="KW-0436">Ligase</keyword>
<dbReference type="Pfam" id="PF00501">
    <property type="entry name" value="AMP-binding"/>
    <property type="match status" value="1"/>
</dbReference>
<protein>
    <submittedName>
        <fullName evidence="2">Acyl-CoA synthetase (AMP-forming)/AMP-acid ligase II</fullName>
    </submittedName>
</protein>
<organism evidence="2 3">
    <name type="scientific">Mycobacterium rhizamassiliense</name>
    <dbReference type="NCBI Taxonomy" id="1841860"/>
    <lineage>
        <taxon>Bacteria</taxon>
        <taxon>Bacillati</taxon>
        <taxon>Actinomycetota</taxon>
        <taxon>Actinomycetes</taxon>
        <taxon>Mycobacteriales</taxon>
        <taxon>Mycobacteriaceae</taxon>
        <taxon>Mycobacterium</taxon>
    </lineage>
</organism>
<dbReference type="AlphaFoldDB" id="A0A2U3NTF5"/>
<dbReference type="EMBL" id="FUFA01000004">
    <property type="protein sequence ID" value="SPM34800.1"/>
    <property type="molecule type" value="Genomic_DNA"/>
</dbReference>
<dbReference type="InterPro" id="IPR000873">
    <property type="entry name" value="AMP-dep_synth/lig_dom"/>
</dbReference>
<dbReference type="STRING" id="1841860.GCA_900157375_02624"/>
<dbReference type="GO" id="GO:0016874">
    <property type="term" value="F:ligase activity"/>
    <property type="evidence" value="ECO:0007669"/>
    <property type="project" value="UniProtKB-KW"/>
</dbReference>
<gene>
    <name evidence="2" type="ORF">MRAB57_2621</name>
</gene>
<keyword evidence="3" id="KW-1185">Reference proteome</keyword>
<dbReference type="RefSeq" id="WP_077079395.1">
    <property type="nucleotide sequence ID" value="NZ_LT721901.1"/>
</dbReference>
<dbReference type="SUPFAM" id="SSF56801">
    <property type="entry name" value="Acetyl-CoA synthetase-like"/>
    <property type="match status" value="1"/>
</dbReference>
<name>A0A2U3NTF5_9MYCO</name>
<evidence type="ECO:0000313" key="2">
    <source>
        <dbReference type="EMBL" id="SPM34800.1"/>
    </source>
</evidence>
<dbReference type="Proteomes" id="UP000240988">
    <property type="component" value="Unassembled WGS sequence"/>
</dbReference>
<evidence type="ECO:0000259" key="1">
    <source>
        <dbReference type="Pfam" id="PF00501"/>
    </source>
</evidence>
<dbReference type="Gene3D" id="3.40.50.12780">
    <property type="entry name" value="N-terminal domain of ligase-like"/>
    <property type="match status" value="1"/>
</dbReference>
<feature type="domain" description="AMP-dependent synthetase/ligase" evidence="1">
    <location>
        <begin position="21"/>
        <end position="75"/>
    </location>
</feature>
<accession>A0A2U3NTF5</accession>
<reference evidence="2 3" key="1">
    <citation type="submission" date="2017-01" db="EMBL/GenBank/DDBJ databases">
        <authorList>
            <consortium name="Urmite Genomes"/>
        </authorList>
    </citation>
    <scope>NUCLEOTIDE SEQUENCE [LARGE SCALE GENOMIC DNA]</scope>
    <source>
        <strain evidence="2 3">AB57</strain>
    </source>
</reference>
<evidence type="ECO:0000313" key="3">
    <source>
        <dbReference type="Proteomes" id="UP000240988"/>
    </source>
</evidence>
<proteinExistence type="predicted"/>
<sequence length="81" mass="8784">MSYRRLDDESGARTSRCWTAPRDVVALLSDNAPEALVTCWATQRSGLCVTAINLHLTSREAAYIVHDSGARALIASAALHE</sequence>